<organism evidence="4 5">
    <name type="scientific">Stigmatella erecta</name>
    <dbReference type="NCBI Taxonomy" id="83460"/>
    <lineage>
        <taxon>Bacteria</taxon>
        <taxon>Pseudomonadati</taxon>
        <taxon>Myxococcota</taxon>
        <taxon>Myxococcia</taxon>
        <taxon>Myxococcales</taxon>
        <taxon>Cystobacterineae</taxon>
        <taxon>Archangiaceae</taxon>
        <taxon>Stigmatella</taxon>
    </lineage>
</organism>
<evidence type="ECO:0000313" key="4">
    <source>
        <dbReference type="EMBL" id="SET21547.1"/>
    </source>
</evidence>
<protein>
    <recommendedName>
        <fullName evidence="3">Probable oxidoreductase</fullName>
    </recommendedName>
</protein>
<dbReference type="PRINTS" id="PR00081">
    <property type="entry name" value="GDHRDH"/>
</dbReference>
<dbReference type="EMBL" id="FOIJ01000002">
    <property type="protein sequence ID" value="SET21547.1"/>
    <property type="molecule type" value="Genomic_DNA"/>
</dbReference>
<evidence type="ECO:0000256" key="3">
    <source>
        <dbReference type="ARBA" id="ARBA00071493"/>
    </source>
</evidence>
<dbReference type="Proteomes" id="UP000199181">
    <property type="component" value="Unassembled WGS sequence"/>
</dbReference>
<evidence type="ECO:0000256" key="1">
    <source>
        <dbReference type="ARBA" id="ARBA00006484"/>
    </source>
</evidence>
<dbReference type="SUPFAM" id="SSF51735">
    <property type="entry name" value="NAD(P)-binding Rossmann-fold domains"/>
    <property type="match status" value="1"/>
</dbReference>
<dbReference type="Pfam" id="PF00106">
    <property type="entry name" value="adh_short"/>
    <property type="match status" value="1"/>
</dbReference>
<keyword evidence="2" id="KW-0560">Oxidoreductase</keyword>
<proteinExistence type="inferred from homology"/>
<evidence type="ECO:0000313" key="5">
    <source>
        <dbReference type="Proteomes" id="UP000199181"/>
    </source>
</evidence>
<reference evidence="5" key="1">
    <citation type="submission" date="2016-10" db="EMBL/GenBank/DDBJ databases">
        <authorList>
            <person name="Varghese N."/>
            <person name="Submissions S."/>
        </authorList>
    </citation>
    <scope>NUCLEOTIDE SEQUENCE [LARGE SCALE GENOMIC DNA]</scope>
    <source>
        <strain evidence="5">DSM 16858</strain>
    </source>
</reference>
<dbReference type="InterPro" id="IPR036291">
    <property type="entry name" value="NAD(P)-bd_dom_sf"/>
</dbReference>
<dbReference type="RefSeq" id="WP_093516323.1">
    <property type="nucleotide sequence ID" value="NZ_FOIJ01000002.1"/>
</dbReference>
<keyword evidence="5" id="KW-1185">Reference proteome</keyword>
<gene>
    <name evidence="4" type="ORF">SAMN05443639_102202</name>
</gene>
<dbReference type="Gene3D" id="3.40.50.720">
    <property type="entry name" value="NAD(P)-binding Rossmann-like Domain"/>
    <property type="match status" value="1"/>
</dbReference>
<dbReference type="PANTHER" id="PTHR24320:SF148">
    <property type="entry name" value="NAD(P)-BINDING ROSSMANN-FOLD SUPERFAMILY PROTEIN"/>
    <property type="match status" value="1"/>
</dbReference>
<dbReference type="AlphaFoldDB" id="A0A1I0CQP1"/>
<dbReference type="FunFam" id="3.40.50.720:FF:000594">
    <property type="entry name" value="Short-chain oxidoreductase"/>
    <property type="match status" value="1"/>
</dbReference>
<name>A0A1I0CQP1_9BACT</name>
<comment type="similarity">
    <text evidence="1">Belongs to the short-chain dehydrogenases/reductases (SDR) family.</text>
</comment>
<dbReference type="GO" id="GO:0016491">
    <property type="term" value="F:oxidoreductase activity"/>
    <property type="evidence" value="ECO:0007669"/>
    <property type="project" value="UniProtKB-KW"/>
</dbReference>
<dbReference type="NCBIfam" id="NF004845">
    <property type="entry name" value="PRK06196.1"/>
    <property type="match status" value="1"/>
</dbReference>
<dbReference type="InterPro" id="IPR002347">
    <property type="entry name" value="SDR_fam"/>
</dbReference>
<dbReference type="PANTHER" id="PTHR24320">
    <property type="entry name" value="RETINOL DEHYDROGENASE"/>
    <property type="match status" value="1"/>
</dbReference>
<evidence type="ECO:0000256" key="2">
    <source>
        <dbReference type="ARBA" id="ARBA00023002"/>
    </source>
</evidence>
<sequence>MTTKQAPIHSGFGARTTAREVLGSRRLDGLIAVVTGGYAGVGLETTRVLSAAGATVIVPARTPDKARTALAGLERVELERLDLFEPASIDSFAARFLESGRPIHMLLNNAGIMATPLVRDARGFESQLATNHLGHFQLTVRLWPALRKANGARVVTLSSRGHRRAAIDFEDPHFERRLYDKWVAYGQSKTANALFALALDVRGEPHRIRAFSVHPGAILTELVRSLSDEELRAIQAAGPGDFYKTPEQGAATSVWCATSPQLDGLGGVYCEDVDLAEPVPADFPEQRGVKPWARDLELAERLWTKSEAWTGVKLTP</sequence>
<accession>A0A1I0CQP1</accession>